<keyword evidence="4" id="KW-0677">Repeat</keyword>
<dbReference type="GO" id="GO:0004842">
    <property type="term" value="F:ubiquitin-protein transferase activity"/>
    <property type="evidence" value="ECO:0007669"/>
    <property type="project" value="InterPro"/>
</dbReference>
<dbReference type="Pfam" id="PF25390">
    <property type="entry name" value="WD40_RLD"/>
    <property type="match status" value="1"/>
</dbReference>
<dbReference type="OrthoDB" id="5981550at2759"/>
<dbReference type="PRINTS" id="PR00633">
    <property type="entry name" value="RCCNDNSATION"/>
</dbReference>
<dbReference type="InterPro" id="IPR035983">
    <property type="entry name" value="Hect_E3_ubiquitin_ligase"/>
</dbReference>
<evidence type="ECO:0000313" key="10">
    <source>
        <dbReference type="Proteomes" id="UP000678499"/>
    </source>
</evidence>
<dbReference type="InterPro" id="IPR051709">
    <property type="entry name" value="Ub-ligase/GTPase-reg"/>
</dbReference>
<proteinExistence type="predicted"/>
<reference evidence="9" key="1">
    <citation type="submission" date="2020-11" db="EMBL/GenBank/DDBJ databases">
        <authorList>
            <person name="Tran Van P."/>
        </authorList>
    </citation>
    <scope>NUCLEOTIDE SEQUENCE</scope>
</reference>
<dbReference type="SMART" id="SM00119">
    <property type="entry name" value="HECTc"/>
    <property type="match status" value="1"/>
</dbReference>
<feature type="repeat" description="RCC1" evidence="7">
    <location>
        <begin position="188"/>
        <end position="240"/>
    </location>
</feature>
<feature type="repeat" description="RCC1" evidence="7">
    <location>
        <begin position="1"/>
        <end position="73"/>
    </location>
</feature>
<evidence type="ECO:0000256" key="3">
    <source>
        <dbReference type="ARBA" id="ARBA00022679"/>
    </source>
</evidence>
<feature type="repeat" description="RCC1" evidence="7">
    <location>
        <begin position="293"/>
        <end position="344"/>
    </location>
</feature>
<feature type="repeat" description="RCC1" evidence="7">
    <location>
        <begin position="346"/>
        <end position="416"/>
    </location>
</feature>
<dbReference type="PROSITE" id="PS50012">
    <property type="entry name" value="RCC1_3"/>
    <property type="match status" value="7"/>
</dbReference>
<dbReference type="Gene3D" id="3.30.2410.10">
    <property type="entry name" value="Hect, E3 ligase catalytic domain"/>
    <property type="match status" value="1"/>
</dbReference>
<dbReference type="AlphaFoldDB" id="A0A7R9BTS5"/>
<dbReference type="InterPro" id="IPR058923">
    <property type="entry name" value="RCC1-like_dom"/>
</dbReference>
<accession>A0A7R9BTS5</accession>
<dbReference type="InterPro" id="IPR000569">
    <property type="entry name" value="HECT_dom"/>
</dbReference>
<dbReference type="InterPro" id="IPR000408">
    <property type="entry name" value="Reg_chr_condens"/>
</dbReference>
<protein>
    <recommendedName>
        <fullName evidence="8">HECT domain-containing protein</fullName>
    </recommendedName>
</protein>
<dbReference type="SUPFAM" id="SSF50985">
    <property type="entry name" value="RCC1/BLIP-II"/>
    <property type="match status" value="1"/>
</dbReference>
<evidence type="ECO:0000256" key="7">
    <source>
        <dbReference type="PROSITE-ProRule" id="PRU00235"/>
    </source>
</evidence>
<dbReference type="SUPFAM" id="SSF56204">
    <property type="entry name" value="Hect, E3 ligase catalytic domain"/>
    <property type="match status" value="1"/>
</dbReference>
<evidence type="ECO:0000256" key="4">
    <source>
        <dbReference type="ARBA" id="ARBA00022737"/>
    </source>
</evidence>
<organism evidence="9">
    <name type="scientific">Notodromas monacha</name>
    <dbReference type="NCBI Taxonomy" id="399045"/>
    <lineage>
        <taxon>Eukaryota</taxon>
        <taxon>Metazoa</taxon>
        <taxon>Ecdysozoa</taxon>
        <taxon>Arthropoda</taxon>
        <taxon>Crustacea</taxon>
        <taxon>Oligostraca</taxon>
        <taxon>Ostracoda</taxon>
        <taxon>Podocopa</taxon>
        <taxon>Podocopida</taxon>
        <taxon>Cypridocopina</taxon>
        <taxon>Cypridoidea</taxon>
        <taxon>Cyprididae</taxon>
        <taxon>Notodromas</taxon>
    </lineage>
</organism>
<dbReference type="Pfam" id="PF00632">
    <property type="entry name" value="HECT"/>
    <property type="match status" value="1"/>
</dbReference>
<dbReference type="EMBL" id="CAJPEX010002167">
    <property type="protein sequence ID" value="CAG0920580.1"/>
    <property type="molecule type" value="Genomic_DNA"/>
</dbReference>
<dbReference type="PANTHER" id="PTHR45622:SF76">
    <property type="entry name" value="HECT AND RLD DOMAIN CONTAINING E3 UBIQUITIN LIGASE 4, ISOFORM C"/>
    <property type="match status" value="1"/>
</dbReference>
<dbReference type="GO" id="GO:0005737">
    <property type="term" value="C:cytoplasm"/>
    <property type="evidence" value="ECO:0007669"/>
    <property type="project" value="UniProtKB-SubCell"/>
</dbReference>
<dbReference type="Gene3D" id="3.90.1750.10">
    <property type="entry name" value="Hect, E3 ligase catalytic domains"/>
    <property type="match status" value="1"/>
</dbReference>
<evidence type="ECO:0000256" key="5">
    <source>
        <dbReference type="ARBA" id="ARBA00022786"/>
    </source>
</evidence>
<dbReference type="CDD" id="cd00078">
    <property type="entry name" value="HECTc"/>
    <property type="match status" value="1"/>
</dbReference>
<dbReference type="Gene3D" id="2.130.10.30">
    <property type="entry name" value="Regulator of chromosome condensation 1/beta-lactamase-inhibitor protein II"/>
    <property type="match status" value="2"/>
</dbReference>
<dbReference type="Gene3D" id="3.30.2160.10">
    <property type="entry name" value="Hect, E3 ligase catalytic domain"/>
    <property type="match status" value="1"/>
</dbReference>
<gene>
    <name evidence="9" type="ORF">NMOB1V02_LOCUS8088</name>
</gene>
<feature type="repeat" description="RCC1" evidence="7">
    <location>
        <begin position="74"/>
        <end position="124"/>
    </location>
</feature>
<evidence type="ECO:0000259" key="8">
    <source>
        <dbReference type="PROSITE" id="PS50237"/>
    </source>
</evidence>
<keyword evidence="10" id="KW-1185">Reference proteome</keyword>
<dbReference type="EMBL" id="OA884204">
    <property type="protein sequence ID" value="CAD7280428.1"/>
    <property type="molecule type" value="Genomic_DNA"/>
</dbReference>
<dbReference type="FunFam" id="3.30.2160.10:FF:000004">
    <property type="entry name" value="probable E3 ubiquitin-protein ligase HERC4 isoform X1"/>
    <property type="match status" value="1"/>
</dbReference>
<dbReference type="Proteomes" id="UP000678499">
    <property type="component" value="Unassembled WGS sequence"/>
</dbReference>
<dbReference type="PROSITE" id="PS50237">
    <property type="entry name" value="HECT"/>
    <property type="match status" value="1"/>
</dbReference>
<feature type="domain" description="HECT" evidence="8">
    <location>
        <begin position="770"/>
        <end position="1097"/>
    </location>
</feature>
<feature type="active site" description="Glycyl thioester intermediate" evidence="6">
    <location>
        <position position="1065"/>
    </location>
</feature>
<name>A0A7R9BTS5_9CRUS</name>
<dbReference type="PANTHER" id="PTHR45622">
    <property type="entry name" value="UBIQUITIN-PROTEIN LIGASE E3A-RELATED"/>
    <property type="match status" value="1"/>
</dbReference>
<sequence>MYCWGSSVNGELGLGGIEEEHILSPRLLKKPWAKEIVHSEWCSRRNIDQDSFMTVIRFSVSSGNHHTVFVTKSGRIYSCGSDDCGQLGHTKDTRKRPEKIDALEDHDIVTAACGGSYTLALNSEGQIFAWGSNTAGQLGFGKADESCVSKPTFLRAFGGKRVVQIAAGDQHSVALVESKFEFLCLQTGELFAWGSNNHGQLGIGKKGGQENFPVPIKTLEGVPVKQIACGHSHTVILTRSGGLFACGNNHFGQLGIDDESDRHFPSLLRTIRSHRVSYISAGGDHTVALTKSGGVFTFGAGMYGQLGHGSTANEILPRRVLELMGSEVTQIACGRRHTLAFIASRGRLYAFGLGGSGQLGTKTGKNSWLPVVVPGPWKSPQNSSDFTKVNDVDSDDAGYYKAVYSGGDQSFVSVTPMQTCDEELDEESHRNLPNISLQEGYEPRDFRKFLPSTQVLTFSGEFMRKILTRGANAPISSLDTARVESIASTPTCLNASFLKQGSHYGCGSKNVGIDMNEVRELWETVGAIKNEVLLKTLRKGLKSAVEKLPSSPPDVEALRIYVLLPFYHEFSDPAQKGSFQIPFARSVMALPTSARRVIGIWWSTVSPELFFRILTIYKTVIQTILKNSAAGKDGNRTRMEIDYLKISLEVLAMLNTLVKDHRLQIKPQEFYIEELNDYADIAKDYIRRRYTPSKEPDMLYFCNYPFIFDAASKTVLLQTDAALQMHSAMNEAQIIMFPFPHVDMQNQFMVFIVTRENIVRDTLCQLLKAPAEDLKKPLRIVFAGEEAVDAGGVRKEFFILLMRELLDPKYGMFFSYPETNVVWFSEETFEDTSMYFLVGVICGLAIYNFTIIDLPFPLAMYKKLLGEEVGLDDIRDLSPVMEKTLRELLEYEGEDVEENYALAFEITRESFGETKTIELKPGGSNIPVNKENKKEYVDLYVKYILDTSIESSFTAFYKGFHYVCGSYILSLFKAEELMELVVGNEDYDWDQLEKSSEYKNGYTKDDPTIRLFWQVFHGLTTDEKKRFLKFLTGTDRIPILGMKSVKLLFQPTGGGERYFPVAHTCFNLLDLPRYKSAQVLREKLLLAIQQTEGFTLV</sequence>
<keyword evidence="2" id="KW-0963">Cytoplasm</keyword>
<dbReference type="FunFam" id="3.30.2410.10:FF:000003">
    <property type="entry name" value="probable E3 ubiquitin-protein ligase HERC4 isoform X1"/>
    <property type="match status" value="1"/>
</dbReference>
<keyword evidence="5 6" id="KW-0833">Ubl conjugation pathway</keyword>
<evidence type="ECO:0000256" key="6">
    <source>
        <dbReference type="PROSITE-ProRule" id="PRU00104"/>
    </source>
</evidence>
<keyword evidence="3" id="KW-0808">Transferase</keyword>
<evidence type="ECO:0000256" key="1">
    <source>
        <dbReference type="ARBA" id="ARBA00004496"/>
    </source>
</evidence>
<feature type="repeat" description="RCC1" evidence="7">
    <location>
        <begin position="125"/>
        <end position="178"/>
    </location>
</feature>
<evidence type="ECO:0000256" key="2">
    <source>
        <dbReference type="ARBA" id="ARBA00022490"/>
    </source>
</evidence>
<dbReference type="InterPro" id="IPR009091">
    <property type="entry name" value="RCC1/BLIP-II"/>
</dbReference>
<dbReference type="GO" id="GO:0009966">
    <property type="term" value="P:regulation of signal transduction"/>
    <property type="evidence" value="ECO:0007669"/>
    <property type="project" value="UniProtKB-ARBA"/>
</dbReference>
<comment type="subcellular location">
    <subcellularLocation>
        <location evidence="1">Cytoplasm</location>
    </subcellularLocation>
</comment>
<dbReference type="PROSITE" id="PS00626">
    <property type="entry name" value="RCC1_2"/>
    <property type="match status" value="2"/>
</dbReference>
<feature type="repeat" description="RCC1" evidence="7">
    <location>
        <begin position="241"/>
        <end position="292"/>
    </location>
</feature>
<evidence type="ECO:0000313" key="9">
    <source>
        <dbReference type="EMBL" id="CAD7280428.1"/>
    </source>
</evidence>